<dbReference type="PANTHER" id="PTHR42837">
    <property type="entry name" value="REGULATOR OF SIGMA-E PROTEASE RSEP"/>
    <property type="match status" value="1"/>
</dbReference>
<dbReference type="EMBL" id="CAEZTY010000034">
    <property type="protein sequence ID" value="CAB4586396.1"/>
    <property type="molecule type" value="Genomic_DNA"/>
</dbReference>
<dbReference type="EMBL" id="CAEZXY010000066">
    <property type="protein sequence ID" value="CAB4714734.1"/>
    <property type="molecule type" value="Genomic_DNA"/>
</dbReference>
<dbReference type="SMART" id="SM00228">
    <property type="entry name" value="PDZ"/>
    <property type="match status" value="1"/>
</dbReference>
<evidence type="ECO:0000313" key="16">
    <source>
        <dbReference type="EMBL" id="CAB4619741.1"/>
    </source>
</evidence>
<evidence type="ECO:0000313" key="13">
    <source>
        <dbReference type="EMBL" id="CAB4333385.1"/>
    </source>
</evidence>
<dbReference type="InterPro" id="IPR004387">
    <property type="entry name" value="Pept_M50_Zn"/>
</dbReference>
<dbReference type="GO" id="GO:0006508">
    <property type="term" value="P:proteolysis"/>
    <property type="evidence" value="ECO:0007669"/>
    <property type="project" value="UniProtKB-KW"/>
</dbReference>
<evidence type="ECO:0000256" key="5">
    <source>
        <dbReference type="ARBA" id="ARBA00022801"/>
    </source>
</evidence>
<evidence type="ECO:0000256" key="6">
    <source>
        <dbReference type="ARBA" id="ARBA00022833"/>
    </source>
</evidence>
<dbReference type="PROSITE" id="PS50106">
    <property type="entry name" value="PDZ"/>
    <property type="match status" value="1"/>
</dbReference>
<gene>
    <name evidence="15" type="ORF">UFOPK1762_01031</name>
    <name evidence="16" type="ORF">UFOPK1906_00667</name>
    <name evidence="17" type="ORF">UFOPK2624_01316</name>
    <name evidence="18" type="ORF">UFOPK2969_00477</name>
    <name evidence="13" type="ORF">UFOPK3331_00387</name>
    <name evidence="19" type="ORF">UFOPK3785_01113</name>
    <name evidence="14" type="ORF">UFOPK4201_01795</name>
    <name evidence="20" type="ORF">UFOPK4371_00948</name>
</gene>
<keyword evidence="8" id="KW-0482">Metalloprotease</keyword>
<keyword evidence="4 11" id="KW-0812">Transmembrane</keyword>
<dbReference type="InterPro" id="IPR041489">
    <property type="entry name" value="PDZ_6"/>
</dbReference>
<dbReference type="EMBL" id="CAFAAD010000024">
    <property type="protein sequence ID" value="CAB4787024.1"/>
    <property type="molecule type" value="Genomic_DNA"/>
</dbReference>
<evidence type="ECO:0000256" key="11">
    <source>
        <dbReference type="SAM" id="Phobius"/>
    </source>
</evidence>
<evidence type="ECO:0000256" key="3">
    <source>
        <dbReference type="ARBA" id="ARBA00022670"/>
    </source>
</evidence>
<keyword evidence="9 11" id="KW-0472">Membrane</keyword>
<name>A0A6J7KL67_9ZZZZ</name>
<keyword evidence="7 11" id="KW-1133">Transmembrane helix</keyword>
<feature type="transmembrane region" description="Helical" evidence="11">
    <location>
        <begin position="32"/>
        <end position="65"/>
    </location>
</feature>
<proteinExistence type="predicted"/>
<reference evidence="19" key="1">
    <citation type="submission" date="2020-05" db="EMBL/GenBank/DDBJ databases">
        <authorList>
            <person name="Chiriac C."/>
            <person name="Salcher M."/>
            <person name="Ghai R."/>
            <person name="Kavagutti S V."/>
        </authorList>
    </citation>
    <scope>NUCLEOTIDE SEQUENCE</scope>
</reference>
<dbReference type="Pfam" id="PF02163">
    <property type="entry name" value="Peptidase_M50"/>
    <property type="match status" value="1"/>
</dbReference>
<feature type="region of interest" description="Disordered" evidence="10">
    <location>
        <begin position="372"/>
        <end position="399"/>
    </location>
</feature>
<dbReference type="EMBL" id="CAFBNJ010000056">
    <property type="protein sequence ID" value="CAB4955563.1"/>
    <property type="molecule type" value="Genomic_DNA"/>
</dbReference>
<feature type="compositionally biased region" description="Low complexity" evidence="10">
    <location>
        <begin position="382"/>
        <end position="398"/>
    </location>
</feature>
<dbReference type="EMBL" id="CAEZVC010000029">
    <property type="protein sequence ID" value="CAB4619741.1"/>
    <property type="molecule type" value="Genomic_DNA"/>
</dbReference>
<protein>
    <submittedName>
        <fullName evidence="19">Unannotated protein</fullName>
    </submittedName>
</protein>
<evidence type="ECO:0000313" key="18">
    <source>
        <dbReference type="EMBL" id="CAB4787024.1"/>
    </source>
</evidence>
<dbReference type="PANTHER" id="PTHR42837:SF2">
    <property type="entry name" value="MEMBRANE METALLOPROTEASE ARASP2, CHLOROPLASTIC-RELATED"/>
    <property type="match status" value="1"/>
</dbReference>
<evidence type="ECO:0000313" key="17">
    <source>
        <dbReference type="EMBL" id="CAB4714734.1"/>
    </source>
</evidence>
<evidence type="ECO:0000256" key="2">
    <source>
        <dbReference type="ARBA" id="ARBA00004141"/>
    </source>
</evidence>
<dbReference type="GO" id="GO:0016020">
    <property type="term" value="C:membrane"/>
    <property type="evidence" value="ECO:0007669"/>
    <property type="project" value="UniProtKB-SubCell"/>
</dbReference>
<evidence type="ECO:0000256" key="9">
    <source>
        <dbReference type="ARBA" id="ARBA00023136"/>
    </source>
</evidence>
<feature type="domain" description="PDZ" evidence="12">
    <location>
        <begin position="178"/>
        <end position="206"/>
    </location>
</feature>
<evidence type="ECO:0000313" key="20">
    <source>
        <dbReference type="EMBL" id="CAB5077134.1"/>
    </source>
</evidence>
<dbReference type="CDD" id="cd06163">
    <property type="entry name" value="S2P-M50_PDZ_RseP-like"/>
    <property type="match status" value="1"/>
</dbReference>
<feature type="transmembrane region" description="Helical" evidence="11">
    <location>
        <begin position="145"/>
        <end position="168"/>
    </location>
</feature>
<evidence type="ECO:0000256" key="1">
    <source>
        <dbReference type="ARBA" id="ARBA00001947"/>
    </source>
</evidence>
<dbReference type="EMBL" id="CAFBRD010000045">
    <property type="protein sequence ID" value="CAB5077134.1"/>
    <property type="molecule type" value="Genomic_DNA"/>
</dbReference>
<evidence type="ECO:0000256" key="4">
    <source>
        <dbReference type="ARBA" id="ARBA00022692"/>
    </source>
</evidence>
<organism evidence="19">
    <name type="scientific">freshwater metagenome</name>
    <dbReference type="NCBI Taxonomy" id="449393"/>
    <lineage>
        <taxon>unclassified sequences</taxon>
        <taxon>metagenomes</taxon>
        <taxon>ecological metagenomes</taxon>
    </lineage>
</organism>
<evidence type="ECO:0000256" key="7">
    <source>
        <dbReference type="ARBA" id="ARBA00022989"/>
    </source>
</evidence>
<keyword evidence="5" id="KW-0378">Hydrolase</keyword>
<dbReference type="SUPFAM" id="SSF50156">
    <property type="entry name" value="PDZ domain-like"/>
    <property type="match status" value="1"/>
</dbReference>
<feature type="transmembrane region" description="Helical" evidence="11">
    <location>
        <begin position="476"/>
        <end position="497"/>
    </location>
</feature>
<dbReference type="EMBL" id="CAESAL010000008">
    <property type="protein sequence ID" value="CAB4333385.1"/>
    <property type="molecule type" value="Genomic_DNA"/>
</dbReference>
<keyword evidence="3" id="KW-0645">Protease</keyword>
<comment type="subcellular location">
    <subcellularLocation>
        <location evidence="2">Membrane</location>
        <topology evidence="2">Multi-pass membrane protein</topology>
    </subcellularLocation>
</comment>
<evidence type="ECO:0000256" key="10">
    <source>
        <dbReference type="SAM" id="MobiDB-lite"/>
    </source>
</evidence>
<evidence type="ECO:0000259" key="12">
    <source>
        <dbReference type="PROSITE" id="PS50106"/>
    </source>
</evidence>
<dbReference type="EMBL" id="CAEUNJ010000104">
    <property type="protein sequence ID" value="CAB4372748.1"/>
    <property type="molecule type" value="Genomic_DNA"/>
</dbReference>
<dbReference type="InterPro" id="IPR008915">
    <property type="entry name" value="Peptidase_M50"/>
</dbReference>
<dbReference type="GO" id="GO:0004222">
    <property type="term" value="F:metalloendopeptidase activity"/>
    <property type="evidence" value="ECO:0007669"/>
    <property type="project" value="InterPro"/>
</dbReference>
<evidence type="ECO:0000256" key="8">
    <source>
        <dbReference type="ARBA" id="ARBA00023049"/>
    </source>
</evidence>
<dbReference type="Pfam" id="PF17820">
    <property type="entry name" value="PDZ_6"/>
    <property type="match status" value="1"/>
</dbReference>
<evidence type="ECO:0000313" key="14">
    <source>
        <dbReference type="EMBL" id="CAB4372748.1"/>
    </source>
</evidence>
<dbReference type="AlphaFoldDB" id="A0A6J7KL67"/>
<sequence>MTTPTEIEAGNDGDPTVVAKPALLERFFGNQIVLLGLLLSLLGWVAFTRIWLFVLIIAIVASVFLHEMGHFLMAKRNGMKVTEFFIGFGPRVWSFRRGETEYGLKLIPAGAYVRIIGMHGLEEIETTDDEERTYRAQSYWQRMPVVLAGPVVNIVLGLLLLVVVFAGFGHPSSDKWKIESVSSGSAAAAAGLEPGDRILAFDGQPVGAFDDFTSTIRAHGGTVGELTIQRGDEQFTIPATIGWSLNADGARALQPLVPGDRVTKVGDTVVSSYSEAQSAMLRVLGPVVVTFDRNDRAFTTTIDGPIALPIDGYRGFLGVSPRSVLVHAGIVEATGQAFSAFGDTVVGSVQGIGRIFSPSGIGKLATQVANGGSSTSSGSVEPAGSATSGAAPAPTASSNADRPMSLLGIVNVGTQLGEQAGWAGVLALLATVNIFLGLINLAPLLPFDGGHIAVATYEEIRTRRSGKSYRVDMAKLMPVTYVVVLLMVGLFASTLYLDAVDPVKLSP</sequence>
<evidence type="ECO:0000313" key="15">
    <source>
        <dbReference type="EMBL" id="CAB4586396.1"/>
    </source>
</evidence>
<comment type="cofactor">
    <cofactor evidence="1">
        <name>Zn(2+)</name>
        <dbReference type="ChEBI" id="CHEBI:29105"/>
    </cofactor>
</comment>
<feature type="transmembrane region" description="Helical" evidence="11">
    <location>
        <begin position="420"/>
        <end position="442"/>
    </location>
</feature>
<evidence type="ECO:0000313" key="19">
    <source>
        <dbReference type="EMBL" id="CAB4955563.1"/>
    </source>
</evidence>
<dbReference type="InterPro" id="IPR001478">
    <property type="entry name" value="PDZ"/>
</dbReference>
<keyword evidence="6" id="KW-0862">Zinc</keyword>
<dbReference type="InterPro" id="IPR036034">
    <property type="entry name" value="PDZ_sf"/>
</dbReference>
<dbReference type="Gene3D" id="2.30.42.10">
    <property type="match status" value="1"/>
</dbReference>
<accession>A0A6J7KL67</accession>